<accession>A0A9D2TA28</accession>
<evidence type="ECO:0000313" key="4">
    <source>
        <dbReference type="EMBL" id="HJC62319.1"/>
    </source>
</evidence>
<dbReference type="Gene3D" id="2.60.40.10">
    <property type="entry name" value="Immunoglobulins"/>
    <property type="match status" value="1"/>
</dbReference>
<dbReference type="PRINTS" id="PR00133">
    <property type="entry name" value="GLHYDRLASE3"/>
</dbReference>
<evidence type="ECO:0000256" key="2">
    <source>
        <dbReference type="ARBA" id="ARBA00022801"/>
    </source>
</evidence>
<proteinExistence type="inferred from homology"/>
<dbReference type="PANTHER" id="PTHR42715">
    <property type="entry name" value="BETA-GLUCOSIDASE"/>
    <property type="match status" value="1"/>
</dbReference>
<dbReference type="InterPro" id="IPR050288">
    <property type="entry name" value="Cellulose_deg_GH3"/>
</dbReference>
<comment type="similarity">
    <text evidence="1">Belongs to the glycosyl hydrolase 3 family.</text>
</comment>
<dbReference type="SMART" id="SM01217">
    <property type="entry name" value="Fn3_like"/>
    <property type="match status" value="1"/>
</dbReference>
<protein>
    <submittedName>
        <fullName evidence="4">Glycoside hydrolase family 3 C-terminal domain-containing protein</fullName>
    </submittedName>
</protein>
<comment type="caution">
    <text evidence="4">The sequence shown here is derived from an EMBL/GenBank/DDBJ whole genome shotgun (WGS) entry which is preliminary data.</text>
</comment>
<dbReference type="GO" id="GO:0005975">
    <property type="term" value="P:carbohydrate metabolic process"/>
    <property type="evidence" value="ECO:0007669"/>
    <property type="project" value="InterPro"/>
</dbReference>
<dbReference type="InterPro" id="IPR026891">
    <property type="entry name" value="Fn3-like"/>
</dbReference>
<evidence type="ECO:0000259" key="3">
    <source>
        <dbReference type="SMART" id="SM01217"/>
    </source>
</evidence>
<dbReference type="Gene3D" id="3.20.20.300">
    <property type="entry name" value="Glycoside hydrolase, family 3, N-terminal domain"/>
    <property type="match status" value="1"/>
</dbReference>
<keyword evidence="2 4" id="KW-0378">Hydrolase</keyword>
<dbReference type="InterPro" id="IPR013783">
    <property type="entry name" value="Ig-like_fold"/>
</dbReference>
<gene>
    <name evidence="4" type="ORF">H9753_01690</name>
</gene>
<dbReference type="SUPFAM" id="SSF52279">
    <property type="entry name" value="Beta-D-glucan exohydrolase, C-terminal domain"/>
    <property type="match status" value="1"/>
</dbReference>
<dbReference type="Pfam" id="PF01915">
    <property type="entry name" value="Glyco_hydro_3_C"/>
    <property type="match status" value="1"/>
</dbReference>
<dbReference type="EMBL" id="DWVZ01000019">
    <property type="protein sequence ID" value="HJC62319.1"/>
    <property type="molecule type" value="Genomic_DNA"/>
</dbReference>
<dbReference type="InterPro" id="IPR017853">
    <property type="entry name" value="GH"/>
</dbReference>
<dbReference type="Pfam" id="PF14310">
    <property type="entry name" value="Fn3-like"/>
    <property type="match status" value="1"/>
</dbReference>
<evidence type="ECO:0000256" key="1">
    <source>
        <dbReference type="ARBA" id="ARBA00005336"/>
    </source>
</evidence>
<sequence length="712" mass="79982">MEMYEIDELIKKLTLEEKIGMIHGQGIFHTKGVERLGVPPLWMSDGPMGVRKELQDDNWNPKGTTEDFVSYLPSNSALACTWNRELAKEAGNVLGEEARGRGKDVILAPGINVIRSPLCGRNFEYMSEDPCLIAEMAVPLIQGIQQQDTAACVKHFAVNNQETRRLDVDVQVGERALREIYLPGFEASVKKGKTWTLMGAYNQFRGEHCCHNSYLLKEILRKEWGFDGAVISDWGGIHDTRQAAENGLEIEMSVTDCFDQYYMAQPLLEQVKAGEIKEAWIDEKVRNILVLMNRLHMLDGERKPGTCNSREHQETLLNCAQEAVVLLKNEENILPLDLKGKKRLAVIGENAVKLHANGGGSAAVKALYEISPLLGLRMELGGNVEITYAPGYASSQENTEEKENWQSSSLEDRAYKESYREKEDDAVKAAREALIEEAAALAENHEDVILFCGLNHEFDLEGQDRADMKLPYGQEELIRRVLEVNENTVIVVLAGSPVDLEAFADQAKAIVYSSYNGMEGGHALAKILLGKVNPSGKLAYTFPKRLEDCPAHSIGEFPGSDTVSYGEGIFVGYRHYETRQIPVRYCFGHGLSYTSFAYRDLSVEKRENGFQVSLKVSNTGEREGKETVQVYVKASGKTIPRPVKELRAFSKVRLLPKETRQLSFFLEMQAFSCYSEEENRWIVPKDRYEICVGSSVQDIRLQQEVHVAAQYL</sequence>
<dbReference type="Pfam" id="PF00933">
    <property type="entry name" value="Glyco_hydro_3"/>
    <property type="match status" value="1"/>
</dbReference>
<reference evidence="4" key="2">
    <citation type="submission" date="2021-04" db="EMBL/GenBank/DDBJ databases">
        <authorList>
            <person name="Gilroy R."/>
        </authorList>
    </citation>
    <scope>NUCLEOTIDE SEQUENCE</scope>
    <source>
        <strain evidence="4">ChiBcec2-3848</strain>
    </source>
</reference>
<dbReference type="FunFam" id="2.60.40.10:FF:000495">
    <property type="entry name" value="Periplasmic beta-glucosidase"/>
    <property type="match status" value="1"/>
</dbReference>
<organism evidence="4 5">
    <name type="scientific">Candidatus Blautia merdavium</name>
    <dbReference type="NCBI Taxonomy" id="2838494"/>
    <lineage>
        <taxon>Bacteria</taxon>
        <taxon>Bacillati</taxon>
        <taxon>Bacillota</taxon>
        <taxon>Clostridia</taxon>
        <taxon>Lachnospirales</taxon>
        <taxon>Lachnospiraceae</taxon>
        <taxon>Blautia</taxon>
    </lineage>
</organism>
<dbReference type="Proteomes" id="UP000823886">
    <property type="component" value="Unassembled WGS sequence"/>
</dbReference>
<feature type="domain" description="Fibronectin type III-like" evidence="3">
    <location>
        <begin position="626"/>
        <end position="696"/>
    </location>
</feature>
<dbReference type="AlphaFoldDB" id="A0A9D2TA28"/>
<dbReference type="InterPro" id="IPR036962">
    <property type="entry name" value="Glyco_hydro_3_N_sf"/>
</dbReference>
<dbReference type="SUPFAM" id="SSF51445">
    <property type="entry name" value="(Trans)glycosidases"/>
    <property type="match status" value="1"/>
</dbReference>
<dbReference type="PANTHER" id="PTHR42715:SF10">
    <property type="entry name" value="BETA-GLUCOSIDASE"/>
    <property type="match status" value="1"/>
</dbReference>
<dbReference type="GO" id="GO:0008422">
    <property type="term" value="F:beta-glucosidase activity"/>
    <property type="evidence" value="ECO:0007669"/>
    <property type="project" value="UniProtKB-ARBA"/>
</dbReference>
<dbReference type="InterPro" id="IPR002772">
    <property type="entry name" value="Glyco_hydro_3_C"/>
</dbReference>
<reference evidence="4" key="1">
    <citation type="journal article" date="2021" name="PeerJ">
        <title>Extensive microbial diversity within the chicken gut microbiome revealed by metagenomics and culture.</title>
        <authorList>
            <person name="Gilroy R."/>
            <person name="Ravi A."/>
            <person name="Getino M."/>
            <person name="Pursley I."/>
            <person name="Horton D.L."/>
            <person name="Alikhan N.F."/>
            <person name="Baker D."/>
            <person name="Gharbi K."/>
            <person name="Hall N."/>
            <person name="Watson M."/>
            <person name="Adriaenssens E.M."/>
            <person name="Foster-Nyarko E."/>
            <person name="Jarju S."/>
            <person name="Secka A."/>
            <person name="Antonio M."/>
            <person name="Oren A."/>
            <person name="Chaudhuri R.R."/>
            <person name="La Ragione R."/>
            <person name="Hildebrand F."/>
            <person name="Pallen M.J."/>
        </authorList>
    </citation>
    <scope>NUCLEOTIDE SEQUENCE</scope>
    <source>
        <strain evidence="4">ChiBcec2-3848</strain>
    </source>
</reference>
<evidence type="ECO:0000313" key="5">
    <source>
        <dbReference type="Proteomes" id="UP000823886"/>
    </source>
</evidence>
<dbReference type="InterPro" id="IPR036881">
    <property type="entry name" value="Glyco_hydro_3_C_sf"/>
</dbReference>
<dbReference type="Gene3D" id="3.40.50.1700">
    <property type="entry name" value="Glycoside hydrolase family 3 C-terminal domain"/>
    <property type="match status" value="1"/>
</dbReference>
<name>A0A9D2TA28_9FIRM</name>
<dbReference type="InterPro" id="IPR001764">
    <property type="entry name" value="Glyco_hydro_3_N"/>
</dbReference>